<dbReference type="EMBL" id="QXFX01003751">
    <property type="protein sequence ID" value="KAE9067232.1"/>
    <property type="molecule type" value="Genomic_DNA"/>
</dbReference>
<gene>
    <name evidence="2" type="ORF">PF010_g27548</name>
</gene>
<evidence type="ECO:0000313" key="2">
    <source>
        <dbReference type="EMBL" id="KAE9067232.1"/>
    </source>
</evidence>
<feature type="compositionally biased region" description="Basic and acidic residues" evidence="1">
    <location>
        <begin position="132"/>
        <end position="149"/>
    </location>
</feature>
<feature type="region of interest" description="Disordered" evidence="1">
    <location>
        <begin position="68"/>
        <end position="101"/>
    </location>
</feature>
<organism evidence="2 3">
    <name type="scientific">Phytophthora fragariae</name>
    <dbReference type="NCBI Taxonomy" id="53985"/>
    <lineage>
        <taxon>Eukaryota</taxon>
        <taxon>Sar</taxon>
        <taxon>Stramenopiles</taxon>
        <taxon>Oomycota</taxon>
        <taxon>Peronosporomycetes</taxon>
        <taxon>Peronosporales</taxon>
        <taxon>Peronosporaceae</taxon>
        <taxon>Phytophthora</taxon>
    </lineage>
</organism>
<evidence type="ECO:0000313" key="3">
    <source>
        <dbReference type="Proteomes" id="UP000488956"/>
    </source>
</evidence>
<dbReference type="Proteomes" id="UP000488956">
    <property type="component" value="Unassembled WGS sequence"/>
</dbReference>
<reference evidence="2 3" key="1">
    <citation type="submission" date="2018-09" db="EMBL/GenBank/DDBJ databases">
        <title>Genomic investigation of the strawberry pathogen Phytophthora fragariae indicates pathogenicity is determined by transcriptional variation in three key races.</title>
        <authorList>
            <person name="Adams T.M."/>
            <person name="Armitage A.D."/>
            <person name="Sobczyk M.K."/>
            <person name="Bates H.J."/>
            <person name="Dunwell J.M."/>
            <person name="Nellist C.F."/>
            <person name="Harrison R.J."/>
        </authorList>
    </citation>
    <scope>NUCLEOTIDE SEQUENCE [LARGE SCALE GENOMIC DNA]</scope>
    <source>
        <strain evidence="2 3">ONT-3</strain>
    </source>
</reference>
<feature type="region of interest" description="Disordered" evidence="1">
    <location>
        <begin position="130"/>
        <end position="149"/>
    </location>
</feature>
<accession>A0A6G0JU35</accession>
<sequence>MARTRRGGSGEEELDGDEQRAHQALSDLRPAPELDADLDLADGLKLDDLRATQTLVGDVELAGDLELDDGKLHAHNELQDTEEEESDRSKPSRPVLSRNDDMSVRIYKSKEAIVKCSAFVLLISEKTLASELMKDSPTRPEPREASRRT</sequence>
<dbReference type="AlphaFoldDB" id="A0A6G0JU35"/>
<feature type="compositionally biased region" description="Basic and acidic residues" evidence="1">
    <location>
        <begin position="68"/>
        <end position="78"/>
    </location>
</feature>
<name>A0A6G0JU35_9STRA</name>
<feature type="region of interest" description="Disordered" evidence="1">
    <location>
        <begin position="1"/>
        <end position="33"/>
    </location>
</feature>
<protein>
    <submittedName>
        <fullName evidence="2">Uncharacterized protein</fullName>
    </submittedName>
</protein>
<comment type="caution">
    <text evidence="2">The sequence shown here is derived from an EMBL/GenBank/DDBJ whole genome shotgun (WGS) entry which is preliminary data.</text>
</comment>
<evidence type="ECO:0000256" key="1">
    <source>
        <dbReference type="SAM" id="MobiDB-lite"/>
    </source>
</evidence>
<proteinExistence type="predicted"/>